<dbReference type="Gene3D" id="1.10.10.10">
    <property type="entry name" value="Winged helix-like DNA-binding domain superfamily/Winged helix DNA-binding domain"/>
    <property type="match status" value="1"/>
</dbReference>
<evidence type="ECO:0000256" key="8">
    <source>
        <dbReference type="PROSITE-ProRule" id="PRU00169"/>
    </source>
</evidence>
<dbReference type="InterPro" id="IPR001789">
    <property type="entry name" value="Sig_transdc_resp-reg_receiver"/>
</dbReference>
<dbReference type="Pfam" id="PF00072">
    <property type="entry name" value="Response_reg"/>
    <property type="match status" value="1"/>
</dbReference>
<gene>
    <name evidence="12" type="ORF">SAMN02910280_1529</name>
</gene>
<evidence type="ECO:0000256" key="6">
    <source>
        <dbReference type="ARBA" id="ARBA00023163"/>
    </source>
</evidence>
<evidence type="ECO:0000256" key="2">
    <source>
        <dbReference type="ARBA" id="ARBA00022553"/>
    </source>
</evidence>
<accession>A0A1K1MZD6</accession>
<dbReference type="Gene3D" id="3.40.50.2300">
    <property type="match status" value="1"/>
</dbReference>
<comment type="function">
    <text evidence="7">May play the central regulatory role in sporulation. It may be an element of the effector pathway responsible for the activation of sporulation genes in response to nutritional stress. Spo0A may act in concert with spo0H (a sigma factor) to control the expression of some genes that are critical to the sporulation process.</text>
</comment>
<name>A0A1K1MZD6_RUMFL</name>
<keyword evidence="6" id="KW-0804">Transcription</keyword>
<sequence length="228" mass="25571">MKNNILIIDDDQDLSFVISDMLEGYGYNVTAAESAEEAFSLLRENNFDLLLLDINLPDSTGFEICRELRRVSDVPVIFASARTSESDRITGFDIGGDDYLPKPYSMAELFSRIKALLRRAYGDSDEKPTISFGNVRVDISARSATKNGEPVPLSLKEFDLLACLCEHMGTAVPKETLLSEVWGAFSETEPSTLTVHIRWLREKLEDEPASPRYIKTVYKVGYILEGDK</sequence>
<dbReference type="Pfam" id="PF00486">
    <property type="entry name" value="Trans_reg_C"/>
    <property type="match status" value="1"/>
</dbReference>
<dbReference type="GO" id="GO:0000156">
    <property type="term" value="F:phosphorelay response regulator activity"/>
    <property type="evidence" value="ECO:0007669"/>
    <property type="project" value="TreeGrafter"/>
</dbReference>
<dbReference type="SUPFAM" id="SSF52172">
    <property type="entry name" value="CheY-like"/>
    <property type="match status" value="1"/>
</dbReference>
<feature type="DNA-binding region" description="OmpR/PhoB-type" evidence="9">
    <location>
        <begin position="127"/>
        <end position="226"/>
    </location>
</feature>
<dbReference type="PANTHER" id="PTHR48111:SF1">
    <property type="entry name" value="TWO-COMPONENT RESPONSE REGULATOR ORR33"/>
    <property type="match status" value="1"/>
</dbReference>
<dbReference type="PROSITE" id="PS50110">
    <property type="entry name" value="RESPONSE_REGULATORY"/>
    <property type="match status" value="1"/>
</dbReference>
<keyword evidence="4" id="KW-0805">Transcription regulation</keyword>
<feature type="domain" description="OmpR/PhoB-type" evidence="11">
    <location>
        <begin position="127"/>
        <end position="226"/>
    </location>
</feature>
<dbReference type="GO" id="GO:0006355">
    <property type="term" value="P:regulation of DNA-templated transcription"/>
    <property type="evidence" value="ECO:0007669"/>
    <property type="project" value="InterPro"/>
</dbReference>
<dbReference type="GO" id="GO:0032993">
    <property type="term" value="C:protein-DNA complex"/>
    <property type="evidence" value="ECO:0007669"/>
    <property type="project" value="TreeGrafter"/>
</dbReference>
<dbReference type="PROSITE" id="PS51755">
    <property type="entry name" value="OMPR_PHOB"/>
    <property type="match status" value="1"/>
</dbReference>
<dbReference type="InterPro" id="IPR001867">
    <property type="entry name" value="OmpR/PhoB-type_DNA-bd"/>
</dbReference>
<dbReference type="SMART" id="SM00862">
    <property type="entry name" value="Trans_reg_C"/>
    <property type="match status" value="1"/>
</dbReference>
<evidence type="ECO:0000313" key="12">
    <source>
        <dbReference type="EMBL" id="SFW28333.1"/>
    </source>
</evidence>
<dbReference type="CDD" id="cd17574">
    <property type="entry name" value="REC_OmpR"/>
    <property type="match status" value="1"/>
</dbReference>
<dbReference type="RefSeq" id="WP_072299854.1">
    <property type="nucleotide sequence ID" value="NZ_FPIP01000003.1"/>
</dbReference>
<evidence type="ECO:0000256" key="4">
    <source>
        <dbReference type="ARBA" id="ARBA00023015"/>
    </source>
</evidence>
<dbReference type="InterPro" id="IPR036388">
    <property type="entry name" value="WH-like_DNA-bd_sf"/>
</dbReference>
<dbReference type="CDD" id="cd00383">
    <property type="entry name" value="trans_reg_C"/>
    <property type="match status" value="1"/>
</dbReference>
<dbReference type="InterPro" id="IPR011006">
    <property type="entry name" value="CheY-like_superfamily"/>
</dbReference>
<dbReference type="Proteomes" id="UP000183461">
    <property type="component" value="Unassembled WGS sequence"/>
</dbReference>
<protein>
    <recommendedName>
        <fullName evidence="1">Stage 0 sporulation protein A homolog</fullName>
    </recommendedName>
</protein>
<keyword evidence="2 8" id="KW-0597">Phosphoprotein</keyword>
<proteinExistence type="predicted"/>
<organism evidence="12 13">
    <name type="scientific">Ruminococcus flavefaciens</name>
    <dbReference type="NCBI Taxonomy" id="1265"/>
    <lineage>
        <taxon>Bacteria</taxon>
        <taxon>Bacillati</taxon>
        <taxon>Bacillota</taxon>
        <taxon>Clostridia</taxon>
        <taxon>Eubacteriales</taxon>
        <taxon>Oscillospiraceae</taxon>
        <taxon>Ruminococcus</taxon>
    </lineage>
</organism>
<evidence type="ECO:0000256" key="1">
    <source>
        <dbReference type="ARBA" id="ARBA00018672"/>
    </source>
</evidence>
<keyword evidence="5 9" id="KW-0238">DNA-binding</keyword>
<feature type="domain" description="Response regulatory" evidence="10">
    <location>
        <begin position="4"/>
        <end position="117"/>
    </location>
</feature>
<evidence type="ECO:0000256" key="9">
    <source>
        <dbReference type="PROSITE-ProRule" id="PRU01091"/>
    </source>
</evidence>
<keyword evidence="3" id="KW-0902">Two-component regulatory system</keyword>
<dbReference type="PANTHER" id="PTHR48111">
    <property type="entry name" value="REGULATOR OF RPOS"/>
    <property type="match status" value="1"/>
</dbReference>
<evidence type="ECO:0000256" key="3">
    <source>
        <dbReference type="ARBA" id="ARBA00023012"/>
    </source>
</evidence>
<dbReference type="GO" id="GO:0005829">
    <property type="term" value="C:cytosol"/>
    <property type="evidence" value="ECO:0007669"/>
    <property type="project" value="TreeGrafter"/>
</dbReference>
<reference evidence="12 13" key="1">
    <citation type="submission" date="2016-11" db="EMBL/GenBank/DDBJ databases">
        <authorList>
            <person name="Jaros S."/>
            <person name="Januszkiewicz K."/>
            <person name="Wedrychowicz H."/>
        </authorList>
    </citation>
    <scope>NUCLEOTIDE SEQUENCE [LARGE SCALE GENOMIC DNA]</scope>
    <source>
        <strain evidence="12 13">YL228</strain>
    </source>
</reference>
<dbReference type="SMART" id="SM00448">
    <property type="entry name" value="REC"/>
    <property type="match status" value="1"/>
</dbReference>
<evidence type="ECO:0000256" key="5">
    <source>
        <dbReference type="ARBA" id="ARBA00023125"/>
    </source>
</evidence>
<dbReference type="GO" id="GO:0000976">
    <property type="term" value="F:transcription cis-regulatory region binding"/>
    <property type="evidence" value="ECO:0007669"/>
    <property type="project" value="TreeGrafter"/>
</dbReference>
<dbReference type="Gene3D" id="6.10.250.690">
    <property type="match status" value="1"/>
</dbReference>
<feature type="modified residue" description="4-aspartylphosphate" evidence="8">
    <location>
        <position position="53"/>
    </location>
</feature>
<evidence type="ECO:0000256" key="7">
    <source>
        <dbReference type="ARBA" id="ARBA00024867"/>
    </source>
</evidence>
<dbReference type="AlphaFoldDB" id="A0A1K1MZD6"/>
<evidence type="ECO:0000259" key="10">
    <source>
        <dbReference type="PROSITE" id="PS50110"/>
    </source>
</evidence>
<evidence type="ECO:0000313" key="13">
    <source>
        <dbReference type="Proteomes" id="UP000183461"/>
    </source>
</evidence>
<evidence type="ECO:0000259" key="11">
    <source>
        <dbReference type="PROSITE" id="PS51755"/>
    </source>
</evidence>
<dbReference type="EMBL" id="FPIP01000003">
    <property type="protein sequence ID" value="SFW28333.1"/>
    <property type="molecule type" value="Genomic_DNA"/>
</dbReference>
<dbReference type="InterPro" id="IPR039420">
    <property type="entry name" value="WalR-like"/>
</dbReference>